<dbReference type="InterPro" id="IPR016181">
    <property type="entry name" value="Acyl_CoA_acyltransferase"/>
</dbReference>
<evidence type="ECO:0000313" key="3">
    <source>
        <dbReference type="EMBL" id="QIS21809.1"/>
    </source>
</evidence>
<keyword evidence="1 3" id="KW-0808">Transferase</keyword>
<organism evidence="3 4">
    <name type="scientific">Nocardia terpenica</name>
    <dbReference type="NCBI Taxonomy" id="455432"/>
    <lineage>
        <taxon>Bacteria</taxon>
        <taxon>Bacillati</taxon>
        <taxon>Actinomycetota</taxon>
        <taxon>Actinomycetes</taxon>
        <taxon>Mycobacteriales</taxon>
        <taxon>Nocardiaceae</taxon>
        <taxon>Nocardia</taxon>
    </lineage>
</organism>
<dbReference type="Pfam" id="PF00583">
    <property type="entry name" value="Acetyltransf_1"/>
    <property type="match status" value="1"/>
</dbReference>
<dbReference type="GO" id="GO:0008080">
    <property type="term" value="F:N-acetyltransferase activity"/>
    <property type="evidence" value="ECO:0007669"/>
    <property type="project" value="InterPro"/>
</dbReference>
<feature type="domain" description="N-acetyltransferase" evidence="2">
    <location>
        <begin position="54"/>
        <end position="214"/>
    </location>
</feature>
<dbReference type="AlphaFoldDB" id="A0A6G9Z882"/>
<dbReference type="PROSITE" id="PS51186">
    <property type="entry name" value="GNAT"/>
    <property type="match status" value="1"/>
</dbReference>
<dbReference type="InterPro" id="IPR000182">
    <property type="entry name" value="GNAT_dom"/>
</dbReference>
<evidence type="ECO:0000313" key="4">
    <source>
        <dbReference type="Proteomes" id="UP000500953"/>
    </source>
</evidence>
<evidence type="ECO:0000259" key="2">
    <source>
        <dbReference type="PROSITE" id="PS51186"/>
    </source>
</evidence>
<protein>
    <submittedName>
        <fullName evidence="3">GNAT family N-acetyltransferase</fullName>
    </submittedName>
</protein>
<proteinExistence type="predicted"/>
<dbReference type="PANTHER" id="PTHR13947">
    <property type="entry name" value="GNAT FAMILY N-ACETYLTRANSFERASE"/>
    <property type="match status" value="1"/>
</dbReference>
<gene>
    <name evidence="3" type="ORF">F6W96_29235</name>
</gene>
<dbReference type="CDD" id="cd04301">
    <property type="entry name" value="NAT_SF"/>
    <property type="match status" value="1"/>
</dbReference>
<evidence type="ECO:0000256" key="1">
    <source>
        <dbReference type="ARBA" id="ARBA00022679"/>
    </source>
</evidence>
<dbReference type="Proteomes" id="UP000500953">
    <property type="component" value="Chromosome"/>
</dbReference>
<dbReference type="PANTHER" id="PTHR13947:SF37">
    <property type="entry name" value="LD18367P"/>
    <property type="match status" value="1"/>
</dbReference>
<dbReference type="InterPro" id="IPR050769">
    <property type="entry name" value="NAT_camello-type"/>
</dbReference>
<sequence length="214" mass="23494">MRTASARCWKRVRRPWHRPSRRTRTNSRAHAGILWAATGSRCHGVRVVAVSEDFEIRPARPEEYPAIGALTVDVYVGDGYIHPESPYVPELSDTESRARVAEIMVALRGGTVLGSLTVARPGTPYANVAGPDEIEFRMLAVAKRARGSGVGTALVRTVIRTARAEGFAAVALTTMPLMVDARRMYERLGFVHVPERDWVASSGTVLTVMRLDLA</sequence>
<name>A0A6G9Z882_9NOCA</name>
<dbReference type="Gene3D" id="3.40.630.30">
    <property type="match status" value="1"/>
</dbReference>
<accession>A0A6G9Z882</accession>
<dbReference type="EMBL" id="CP046173">
    <property type="protein sequence ID" value="QIS21809.1"/>
    <property type="molecule type" value="Genomic_DNA"/>
</dbReference>
<reference evidence="3 4" key="1">
    <citation type="journal article" date="2019" name="ACS Chem. Biol.">
        <title>Identification and Mobilization of a Cryptic Antibiotic Biosynthesis Gene Locus from a Human-Pathogenic Nocardia Isolate.</title>
        <authorList>
            <person name="Herisse M."/>
            <person name="Ishida K."/>
            <person name="Porter J.L."/>
            <person name="Howden B."/>
            <person name="Hertweck C."/>
            <person name="Stinear T.P."/>
            <person name="Pidot S.J."/>
        </authorList>
    </citation>
    <scope>NUCLEOTIDE SEQUENCE [LARGE SCALE GENOMIC DNA]</scope>
    <source>
        <strain evidence="3 4">AUSMDU00012715</strain>
    </source>
</reference>
<dbReference type="SUPFAM" id="SSF55729">
    <property type="entry name" value="Acyl-CoA N-acyltransferases (Nat)"/>
    <property type="match status" value="1"/>
</dbReference>